<feature type="region of interest" description="Disordered" evidence="1">
    <location>
        <begin position="1"/>
        <end position="35"/>
    </location>
</feature>
<name>W2CA73_9BACT</name>
<accession>W2CA73</accession>
<protein>
    <submittedName>
        <fullName evidence="2">Uncharacterized protein</fullName>
    </submittedName>
</protein>
<reference evidence="2 3" key="1">
    <citation type="submission" date="2013-11" db="EMBL/GenBank/DDBJ databases">
        <title>Single cell genomics of uncultured Tannerella BU063 (oral taxon 286).</title>
        <authorList>
            <person name="Beall C.J."/>
            <person name="Campbell A.G."/>
            <person name="Griffen A.L."/>
            <person name="Podar M."/>
            <person name="Leys E.J."/>
        </authorList>
    </citation>
    <scope>NUCLEOTIDE SEQUENCE [LARGE SCALE GENOMIC DNA]</scope>
    <source>
        <strain evidence="2">Cell 5</strain>
    </source>
</reference>
<dbReference type="Proteomes" id="UP000018872">
    <property type="component" value="Unassembled WGS sequence"/>
</dbReference>
<proteinExistence type="predicted"/>
<feature type="compositionally biased region" description="Basic and acidic residues" evidence="1">
    <location>
        <begin position="1"/>
        <end position="12"/>
    </location>
</feature>
<organism evidence="2 3">
    <name type="scientific">Tannerella sp. oral taxon BU063 isolate Cell 5</name>
    <dbReference type="NCBI Taxonomy" id="1410950"/>
    <lineage>
        <taxon>Bacteria</taxon>
        <taxon>Pseudomonadati</taxon>
        <taxon>Bacteroidota</taxon>
        <taxon>Bacteroidia</taxon>
        <taxon>Bacteroidales</taxon>
        <taxon>Tannerellaceae</taxon>
        <taxon>Tannerella</taxon>
    </lineage>
</organism>
<dbReference type="EMBL" id="AYYC01000737">
    <property type="protein sequence ID" value="ETK03382.1"/>
    <property type="molecule type" value="Genomic_DNA"/>
</dbReference>
<comment type="caution">
    <text evidence="2">The sequence shown here is derived from an EMBL/GenBank/DDBJ whole genome shotgun (WGS) entry which is preliminary data.</text>
</comment>
<gene>
    <name evidence="2" type="ORF">T229_14750</name>
</gene>
<evidence type="ECO:0000313" key="3">
    <source>
        <dbReference type="Proteomes" id="UP000018872"/>
    </source>
</evidence>
<sequence length="35" mass="4133">MQEKKAKEDQGVRDASQIEGLRLFSMYPEKLPRPR</sequence>
<evidence type="ECO:0000256" key="1">
    <source>
        <dbReference type="SAM" id="MobiDB-lite"/>
    </source>
</evidence>
<dbReference type="AlphaFoldDB" id="W2CA73"/>
<evidence type="ECO:0000313" key="2">
    <source>
        <dbReference type="EMBL" id="ETK03382.1"/>
    </source>
</evidence>